<gene>
    <name evidence="1" type="ORF">DLK05_00440</name>
</gene>
<dbReference type="RefSeq" id="WP_127341997.1">
    <property type="nucleotide sequence ID" value="NZ_RJJX01000001.1"/>
</dbReference>
<protein>
    <recommendedName>
        <fullName evidence="3">HEAT repeat domain-containing protein</fullName>
    </recommendedName>
</protein>
<comment type="caution">
    <text evidence="1">The sequence shown here is derived from an EMBL/GenBank/DDBJ whole genome shotgun (WGS) entry which is preliminary data.</text>
</comment>
<organism evidence="1 2">
    <name type="scientific">Ancylomarina longa</name>
    <dbReference type="NCBI Taxonomy" id="2487017"/>
    <lineage>
        <taxon>Bacteria</taxon>
        <taxon>Pseudomonadati</taxon>
        <taxon>Bacteroidota</taxon>
        <taxon>Bacteroidia</taxon>
        <taxon>Marinilabiliales</taxon>
        <taxon>Marinifilaceae</taxon>
        <taxon>Ancylomarina</taxon>
    </lineage>
</organism>
<keyword evidence="2" id="KW-1185">Reference proteome</keyword>
<evidence type="ECO:0008006" key="3">
    <source>
        <dbReference type="Google" id="ProtNLM"/>
    </source>
</evidence>
<sequence>MDFEKLLEPFPVKKEAELIAQSIANDPKNMNKLWEFAIGNAKNSWRASWLMDKVYDIAPELIRPYLNDMIALLPDLTNESKKRQFLKIISLEPLPENISGKFINHCFDLLMTGTTAVAVQVYAMQILYNFSIREPDIQNELALILTEQMENGTAGFCSRARKILKAISNS</sequence>
<evidence type="ECO:0000313" key="1">
    <source>
        <dbReference type="EMBL" id="RUT79858.1"/>
    </source>
</evidence>
<proteinExistence type="predicted"/>
<reference evidence="1 2" key="1">
    <citation type="submission" date="2018-11" db="EMBL/GenBank/DDBJ databases">
        <title>Parancylomarina longa gen. nov., sp. nov., isolated from sediments of southern Okinawa.</title>
        <authorList>
            <person name="Fu T."/>
        </authorList>
    </citation>
    <scope>NUCLEOTIDE SEQUENCE [LARGE SCALE GENOMIC DNA]</scope>
    <source>
        <strain evidence="1 2">T3-2 S1-C</strain>
    </source>
</reference>
<dbReference type="OrthoDB" id="979487at2"/>
<evidence type="ECO:0000313" key="2">
    <source>
        <dbReference type="Proteomes" id="UP000282985"/>
    </source>
</evidence>
<dbReference type="EMBL" id="RJJX01000001">
    <property type="protein sequence ID" value="RUT79858.1"/>
    <property type="molecule type" value="Genomic_DNA"/>
</dbReference>
<accession>A0A434AZ13</accession>
<dbReference type="Proteomes" id="UP000282985">
    <property type="component" value="Unassembled WGS sequence"/>
</dbReference>
<dbReference type="AlphaFoldDB" id="A0A434AZ13"/>
<name>A0A434AZ13_9BACT</name>